<sequence length="178" mass="21659">MEKKKKLPVLTDLAKLKFKKKNKNKKENREKILKTYLINFQMIGKYKKIYTLLVCVVGRQRKKKKDGCNHGSMMMIMMIMKCLVIFQTMYISIMLQIRHYITKFDLKKRERRKPVSCYFSLKLNLQYTYCIISISYFFYVMQNYSVNYFLIWYRTGFSDVYLNYGNFMSITIIKIFVF</sequence>
<evidence type="ECO:0000256" key="1">
    <source>
        <dbReference type="SAM" id="Phobius"/>
    </source>
</evidence>
<feature type="transmembrane region" description="Helical" evidence="1">
    <location>
        <begin position="160"/>
        <end position="177"/>
    </location>
</feature>
<keyword evidence="3" id="KW-1185">Reference proteome</keyword>
<comment type="caution">
    <text evidence="2">The sequence shown here is derived from an EMBL/GenBank/DDBJ whole genome shotgun (WGS) entry which is preliminary data.</text>
</comment>
<dbReference type="Proteomes" id="UP001217089">
    <property type="component" value="Unassembled WGS sequence"/>
</dbReference>
<evidence type="ECO:0000313" key="2">
    <source>
        <dbReference type="EMBL" id="KAJ8320222.1"/>
    </source>
</evidence>
<proteinExistence type="predicted"/>
<name>A0ABQ9FU00_TEGGR</name>
<reference evidence="2 3" key="1">
    <citation type="submission" date="2022-12" db="EMBL/GenBank/DDBJ databases">
        <title>Chromosome-level genome of Tegillarca granosa.</title>
        <authorList>
            <person name="Kim J."/>
        </authorList>
    </citation>
    <scope>NUCLEOTIDE SEQUENCE [LARGE SCALE GENOMIC DNA]</scope>
    <source>
        <strain evidence="2">Teg-2019</strain>
        <tissue evidence="2">Adductor muscle</tissue>
    </source>
</reference>
<keyword evidence="1" id="KW-0812">Transmembrane</keyword>
<gene>
    <name evidence="2" type="ORF">KUTeg_001809</name>
</gene>
<dbReference type="EMBL" id="JARBDR010000141">
    <property type="protein sequence ID" value="KAJ8320222.1"/>
    <property type="molecule type" value="Genomic_DNA"/>
</dbReference>
<feature type="transmembrane region" description="Helical" evidence="1">
    <location>
        <begin position="73"/>
        <end position="97"/>
    </location>
</feature>
<feature type="transmembrane region" description="Helical" evidence="1">
    <location>
        <begin position="118"/>
        <end position="140"/>
    </location>
</feature>
<accession>A0ABQ9FU00</accession>
<keyword evidence="1" id="KW-0472">Membrane</keyword>
<evidence type="ECO:0000313" key="3">
    <source>
        <dbReference type="Proteomes" id="UP001217089"/>
    </source>
</evidence>
<protein>
    <submittedName>
        <fullName evidence="2">Uncharacterized protein</fullName>
    </submittedName>
</protein>
<organism evidence="2 3">
    <name type="scientific">Tegillarca granosa</name>
    <name type="common">Malaysian cockle</name>
    <name type="synonym">Anadara granosa</name>
    <dbReference type="NCBI Taxonomy" id="220873"/>
    <lineage>
        <taxon>Eukaryota</taxon>
        <taxon>Metazoa</taxon>
        <taxon>Spiralia</taxon>
        <taxon>Lophotrochozoa</taxon>
        <taxon>Mollusca</taxon>
        <taxon>Bivalvia</taxon>
        <taxon>Autobranchia</taxon>
        <taxon>Pteriomorphia</taxon>
        <taxon>Arcoida</taxon>
        <taxon>Arcoidea</taxon>
        <taxon>Arcidae</taxon>
        <taxon>Tegillarca</taxon>
    </lineage>
</organism>
<keyword evidence="1" id="KW-1133">Transmembrane helix</keyword>